<dbReference type="GO" id="GO:1990189">
    <property type="term" value="F:protein N-terminal-serine acetyltransferase activity"/>
    <property type="evidence" value="ECO:0007669"/>
    <property type="project" value="TreeGrafter"/>
</dbReference>
<organism evidence="2 3">
    <name type="scientific">Halogeometricum rufum</name>
    <dbReference type="NCBI Taxonomy" id="553469"/>
    <lineage>
        <taxon>Archaea</taxon>
        <taxon>Methanobacteriati</taxon>
        <taxon>Methanobacteriota</taxon>
        <taxon>Stenosarchaea group</taxon>
        <taxon>Halobacteria</taxon>
        <taxon>Halobacteriales</taxon>
        <taxon>Haloferacaceae</taxon>
        <taxon>Halogeometricum</taxon>
    </lineage>
</organism>
<reference evidence="3" key="1">
    <citation type="submission" date="2016-10" db="EMBL/GenBank/DDBJ databases">
        <authorList>
            <person name="Varghese N."/>
            <person name="Submissions S."/>
        </authorList>
    </citation>
    <scope>NUCLEOTIDE SEQUENCE [LARGE SCALE GENOMIC DNA]</scope>
    <source>
        <strain evidence="3">CGMCC 1.7736</strain>
    </source>
</reference>
<dbReference type="OrthoDB" id="120213at2157"/>
<accession>A0A1I6HSK9</accession>
<dbReference type="EMBL" id="FOYT01000002">
    <property type="protein sequence ID" value="SFR57387.1"/>
    <property type="molecule type" value="Genomic_DNA"/>
</dbReference>
<dbReference type="PROSITE" id="PS51186">
    <property type="entry name" value="GNAT"/>
    <property type="match status" value="1"/>
</dbReference>
<evidence type="ECO:0000313" key="2">
    <source>
        <dbReference type="EMBL" id="SFR57387.1"/>
    </source>
</evidence>
<gene>
    <name evidence="2" type="ORF">SAMN04487947_2424</name>
</gene>
<dbReference type="AlphaFoldDB" id="A0A1I6HSK9"/>
<dbReference type="STRING" id="553469.SAMN04487947_2424"/>
<protein>
    <submittedName>
        <fullName evidence="2">Protein N-acetyltransferase, RimJ/RimL family</fullName>
    </submittedName>
</protein>
<evidence type="ECO:0000259" key="1">
    <source>
        <dbReference type="PROSITE" id="PS51186"/>
    </source>
</evidence>
<dbReference type="Pfam" id="PF13302">
    <property type="entry name" value="Acetyltransf_3"/>
    <property type="match status" value="1"/>
</dbReference>
<keyword evidence="3" id="KW-1185">Reference proteome</keyword>
<dbReference type="SUPFAM" id="SSF55729">
    <property type="entry name" value="Acyl-CoA N-acyltransferases (Nat)"/>
    <property type="match status" value="1"/>
</dbReference>
<keyword evidence="2" id="KW-0808">Transferase</keyword>
<proteinExistence type="predicted"/>
<evidence type="ECO:0000313" key="3">
    <source>
        <dbReference type="Proteomes" id="UP000198531"/>
    </source>
</evidence>
<dbReference type="PANTHER" id="PTHR43441:SF2">
    <property type="entry name" value="FAMILY ACETYLTRANSFERASE, PUTATIVE (AFU_ORTHOLOGUE AFUA_7G00850)-RELATED"/>
    <property type="match status" value="1"/>
</dbReference>
<dbReference type="InterPro" id="IPR000182">
    <property type="entry name" value="GNAT_dom"/>
</dbReference>
<dbReference type="RefSeq" id="WP_089807942.1">
    <property type="nucleotide sequence ID" value="NZ_FOYT01000002.1"/>
</dbReference>
<dbReference type="InterPro" id="IPR016181">
    <property type="entry name" value="Acyl_CoA_acyltransferase"/>
</dbReference>
<sequence>MFPVEIRTDRLRLRRATREEVASLELYEHGRESAASIEDVTRYVTWNPYRSPKEADEFLRRIEDRWEAGESAVYAVYPRDGEDGAGAFAGTAGLHFEWGRDTAAFGIWLRKPFRGRGYVSERARAFFEVAFDELDVSLCAAEAIPADERAVRAIADYVEAAGGSRDGEFRHRVERDGDPESTVRFSVTQAEWRDAVDERTATLRWEDVDGDE</sequence>
<dbReference type="PANTHER" id="PTHR43441">
    <property type="entry name" value="RIBOSOMAL-PROTEIN-SERINE ACETYLTRANSFERASE"/>
    <property type="match status" value="1"/>
</dbReference>
<dbReference type="Gene3D" id="3.40.630.30">
    <property type="match status" value="1"/>
</dbReference>
<dbReference type="Proteomes" id="UP000198531">
    <property type="component" value="Unassembled WGS sequence"/>
</dbReference>
<dbReference type="InterPro" id="IPR051908">
    <property type="entry name" value="Ribosomal_N-acetyltransferase"/>
</dbReference>
<name>A0A1I6HSK9_9EURY</name>
<feature type="domain" description="N-acetyltransferase" evidence="1">
    <location>
        <begin position="28"/>
        <end position="190"/>
    </location>
</feature>
<dbReference type="GO" id="GO:0005737">
    <property type="term" value="C:cytoplasm"/>
    <property type="evidence" value="ECO:0007669"/>
    <property type="project" value="TreeGrafter"/>
</dbReference>
<dbReference type="GO" id="GO:0008999">
    <property type="term" value="F:protein-N-terminal-alanine acetyltransferase activity"/>
    <property type="evidence" value="ECO:0007669"/>
    <property type="project" value="TreeGrafter"/>
</dbReference>